<sequence>MFKGFGKGCWGRPGKVKDMQYMTLFLVLWRRKSDEFTFVSFRNLEGNANLLSELSRQWFGGWVNLSRNGNWENSGSNTFDNFRLENEACHEIRRKLQGIK</sequence>
<gene>
    <name evidence="1" type="ORF">Nepgr_004576</name>
</gene>
<dbReference type="EMBL" id="BSYO01000004">
    <property type="protein sequence ID" value="GMH02737.1"/>
    <property type="molecule type" value="Genomic_DNA"/>
</dbReference>
<proteinExistence type="predicted"/>
<protein>
    <submittedName>
        <fullName evidence="1">Uncharacterized protein</fullName>
    </submittedName>
</protein>
<accession>A0AAD3S1T8</accession>
<dbReference type="AlphaFoldDB" id="A0AAD3S1T8"/>
<organism evidence="1 2">
    <name type="scientific">Nepenthes gracilis</name>
    <name type="common">Slender pitcher plant</name>
    <dbReference type="NCBI Taxonomy" id="150966"/>
    <lineage>
        <taxon>Eukaryota</taxon>
        <taxon>Viridiplantae</taxon>
        <taxon>Streptophyta</taxon>
        <taxon>Embryophyta</taxon>
        <taxon>Tracheophyta</taxon>
        <taxon>Spermatophyta</taxon>
        <taxon>Magnoliopsida</taxon>
        <taxon>eudicotyledons</taxon>
        <taxon>Gunneridae</taxon>
        <taxon>Pentapetalae</taxon>
        <taxon>Caryophyllales</taxon>
        <taxon>Nepenthaceae</taxon>
        <taxon>Nepenthes</taxon>
    </lineage>
</organism>
<evidence type="ECO:0000313" key="2">
    <source>
        <dbReference type="Proteomes" id="UP001279734"/>
    </source>
</evidence>
<keyword evidence="2" id="KW-1185">Reference proteome</keyword>
<reference evidence="1" key="1">
    <citation type="submission" date="2023-05" db="EMBL/GenBank/DDBJ databases">
        <title>Nepenthes gracilis genome sequencing.</title>
        <authorList>
            <person name="Fukushima K."/>
        </authorList>
    </citation>
    <scope>NUCLEOTIDE SEQUENCE</scope>
    <source>
        <strain evidence="1">SING2019-196</strain>
    </source>
</reference>
<comment type="caution">
    <text evidence="1">The sequence shown here is derived from an EMBL/GenBank/DDBJ whole genome shotgun (WGS) entry which is preliminary data.</text>
</comment>
<name>A0AAD3S1T8_NEPGR</name>
<evidence type="ECO:0000313" key="1">
    <source>
        <dbReference type="EMBL" id="GMH02737.1"/>
    </source>
</evidence>
<dbReference type="Proteomes" id="UP001279734">
    <property type="component" value="Unassembled WGS sequence"/>
</dbReference>